<organism evidence="2 3">
    <name type="scientific">Gemmata palustris</name>
    <dbReference type="NCBI Taxonomy" id="2822762"/>
    <lineage>
        <taxon>Bacteria</taxon>
        <taxon>Pseudomonadati</taxon>
        <taxon>Planctomycetota</taxon>
        <taxon>Planctomycetia</taxon>
        <taxon>Gemmatales</taxon>
        <taxon>Gemmataceae</taxon>
        <taxon>Gemmata</taxon>
    </lineage>
</organism>
<keyword evidence="3" id="KW-1185">Reference proteome</keyword>
<proteinExistence type="predicted"/>
<evidence type="ECO:0000313" key="2">
    <source>
        <dbReference type="EMBL" id="MBP3956470.1"/>
    </source>
</evidence>
<feature type="region of interest" description="Disordered" evidence="1">
    <location>
        <begin position="131"/>
        <end position="156"/>
    </location>
</feature>
<sequence length="156" mass="17565">MSERSAALGIKGPPKTIEHNGKTFTVAPVLTQGTMLAVEQKLYDRAKAALLELRDVYPEAEYVKRADELRKQREDGYYSFESERTMEFLQTTQGTVVLLSCMMSADSGEIMDLLTHKSQQVKEILNEAMEDSFPVDKRPKAKAPAPNLARRNRGRS</sequence>
<name>A0ABS5BRW1_9BACT</name>
<protein>
    <submittedName>
        <fullName evidence="2">Uncharacterized protein</fullName>
    </submittedName>
</protein>
<accession>A0ABS5BRW1</accession>
<evidence type="ECO:0000256" key="1">
    <source>
        <dbReference type="SAM" id="MobiDB-lite"/>
    </source>
</evidence>
<evidence type="ECO:0000313" key="3">
    <source>
        <dbReference type="Proteomes" id="UP000676565"/>
    </source>
</evidence>
<comment type="caution">
    <text evidence="2">The sequence shown here is derived from an EMBL/GenBank/DDBJ whole genome shotgun (WGS) entry which is preliminary data.</text>
</comment>
<reference evidence="2 3" key="1">
    <citation type="submission" date="2021-04" db="EMBL/GenBank/DDBJ databases">
        <authorList>
            <person name="Ivanova A."/>
        </authorList>
    </citation>
    <scope>NUCLEOTIDE SEQUENCE [LARGE SCALE GENOMIC DNA]</scope>
    <source>
        <strain evidence="2 3">G18</strain>
    </source>
</reference>
<dbReference type="RefSeq" id="WP_210654623.1">
    <property type="nucleotide sequence ID" value="NZ_JAGKQQ010000001.1"/>
</dbReference>
<dbReference type="EMBL" id="JAGKQQ010000001">
    <property type="protein sequence ID" value="MBP3956470.1"/>
    <property type="molecule type" value="Genomic_DNA"/>
</dbReference>
<gene>
    <name evidence="2" type="ORF">J8F10_14410</name>
</gene>
<dbReference type="Proteomes" id="UP000676565">
    <property type="component" value="Unassembled WGS sequence"/>
</dbReference>